<dbReference type="Proteomes" id="UP000256601">
    <property type="component" value="Unassembled WGS sequence"/>
</dbReference>
<dbReference type="Gene3D" id="2.130.10.30">
    <property type="entry name" value="Regulator of chromosome condensation 1/beta-lactamase-inhibitor protein II"/>
    <property type="match status" value="1"/>
</dbReference>
<dbReference type="PRINTS" id="PR00633">
    <property type="entry name" value="RCCNDNSATION"/>
</dbReference>
<dbReference type="InterPro" id="IPR000408">
    <property type="entry name" value="Reg_chr_condens"/>
</dbReference>
<feature type="repeat" description="RCC1" evidence="3">
    <location>
        <begin position="442"/>
        <end position="495"/>
    </location>
</feature>
<dbReference type="EMBL" id="CP017553">
    <property type="protein sequence ID" value="AOW00596.1"/>
    <property type="molecule type" value="Genomic_DNA"/>
</dbReference>
<dbReference type="eggNOG" id="KOG1426">
    <property type="taxonomic scope" value="Eukaryota"/>
</dbReference>
<dbReference type="PROSITE" id="PS00626">
    <property type="entry name" value="RCC1_2"/>
    <property type="match status" value="2"/>
</dbReference>
<evidence type="ECO:0000256" key="3">
    <source>
        <dbReference type="PROSITE-ProRule" id="PRU00235"/>
    </source>
</evidence>
<feature type="repeat" description="RCC1" evidence="3">
    <location>
        <begin position="213"/>
        <end position="265"/>
    </location>
</feature>
<evidence type="ECO:0000256" key="4">
    <source>
        <dbReference type="SAM" id="MobiDB-lite"/>
    </source>
</evidence>
<dbReference type="GO" id="GO:0005085">
    <property type="term" value="F:guanyl-nucleotide exchange factor activity"/>
    <property type="evidence" value="ECO:0007669"/>
    <property type="project" value="TreeGrafter"/>
</dbReference>
<evidence type="ECO:0000256" key="1">
    <source>
        <dbReference type="ARBA" id="ARBA00022658"/>
    </source>
</evidence>
<dbReference type="VEuPathDB" id="FungiDB:YALI0_A13299g"/>
<feature type="region of interest" description="Disordered" evidence="4">
    <location>
        <begin position="1"/>
        <end position="31"/>
    </location>
</feature>
<dbReference type="VEuPathDB" id="FungiDB:YALI1_A13383g"/>
<evidence type="ECO:0000313" key="6">
    <source>
        <dbReference type="EMBL" id="AOW00596.1"/>
    </source>
</evidence>
<gene>
    <name evidence="7" type="ORF">B0I71DRAFT_12283</name>
    <name evidence="6" type="ORF">YALI1_A13383g</name>
</gene>
<dbReference type="Proteomes" id="UP000182444">
    <property type="component" value="Chromosome 1A"/>
</dbReference>
<evidence type="ECO:0000313" key="7">
    <source>
        <dbReference type="EMBL" id="RDW23491.1"/>
    </source>
</evidence>
<accession>A0A1H6QD47</accession>
<evidence type="ECO:0000313" key="9">
    <source>
        <dbReference type="Proteomes" id="UP000256601"/>
    </source>
</evidence>
<protein>
    <submittedName>
        <fullName evidence="7">Regulator of chromosome condensation 1/beta-lactamase-inhibitor protein II</fullName>
    </submittedName>
</protein>
<dbReference type="InterPro" id="IPR009091">
    <property type="entry name" value="RCC1/BLIP-II"/>
</dbReference>
<evidence type="ECO:0000259" key="5">
    <source>
        <dbReference type="Pfam" id="PF25390"/>
    </source>
</evidence>
<reference evidence="6 8" key="1">
    <citation type="journal article" date="2016" name="PLoS ONE">
        <title>Sequence Assembly of Yarrowia lipolytica Strain W29/CLIB89 Shows Transposable Element Diversity.</title>
        <authorList>
            <person name="Magnan C."/>
            <person name="Yu J."/>
            <person name="Chang I."/>
            <person name="Jahn E."/>
            <person name="Kanomata Y."/>
            <person name="Wu J."/>
            <person name="Zeller M."/>
            <person name="Oakes M."/>
            <person name="Baldi P."/>
            <person name="Sandmeyer S."/>
        </authorList>
    </citation>
    <scope>NUCLEOTIDE SEQUENCE [LARGE SCALE GENOMIC DNA]</scope>
    <source>
        <strain evidence="6">CLIB89</strain>
        <strain evidence="8">CLIB89(W29)</strain>
    </source>
</reference>
<dbReference type="PROSITE" id="PS50012">
    <property type="entry name" value="RCC1_3"/>
    <property type="match status" value="7"/>
</dbReference>
<feature type="repeat" description="RCC1" evidence="3">
    <location>
        <begin position="266"/>
        <end position="314"/>
    </location>
</feature>
<dbReference type="PANTHER" id="PTHR45982:SF1">
    <property type="entry name" value="REGULATOR OF CHROMOSOME CONDENSATION"/>
    <property type="match status" value="1"/>
</dbReference>
<feature type="compositionally biased region" description="Basic residues" evidence="4">
    <location>
        <begin position="1"/>
        <end position="11"/>
    </location>
</feature>
<proteinExistence type="predicted"/>
<keyword evidence="2" id="KW-0677">Repeat</keyword>
<dbReference type="PANTHER" id="PTHR45982">
    <property type="entry name" value="REGULATOR OF CHROMOSOME CONDENSATION"/>
    <property type="match status" value="1"/>
</dbReference>
<dbReference type="InterPro" id="IPR051553">
    <property type="entry name" value="Ran_GTPase-activating"/>
</dbReference>
<keyword evidence="1" id="KW-0344">Guanine-nucleotide releasing factor</keyword>
<dbReference type="GO" id="GO:0005737">
    <property type="term" value="C:cytoplasm"/>
    <property type="evidence" value="ECO:0007669"/>
    <property type="project" value="TreeGrafter"/>
</dbReference>
<dbReference type="InterPro" id="IPR058923">
    <property type="entry name" value="RCC1-like_dom"/>
</dbReference>
<name>A0A1H6QD47_YARLL</name>
<dbReference type="OMA" id="RPAKLTY"/>
<dbReference type="SUPFAM" id="SSF50985">
    <property type="entry name" value="RCC1/BLIP-II"/>
    <property type="match status" value="1"/>
</dbReference>
<feature type="domain" description="RCC1-like" evidence="5">
    <location>
        <begin position="89"/>
        <end position="491"/>
    </location>
</feature>
<dbReference type="AlphaFoldDB" id="A0A1H6QD47"/>
<sequence length="498" mass="53893">MVRLTRTKVTKKPATTKAVSKKQSAKTAKVNGVKAAAAKQELEKKTVKEEKPIPAAKAPSRLRLSAIQRKHKHSPTLLPLPSINKVDCEVFAFGTGDMCELGLGPEKASTVKRPRLSPYLSKEIVDIAVGGQHGLVLDSQGRVWSWGGNDLGALGRDTSGHEVLKDMDADESDDEDDPKLNPAESIPALVDTDQRFVKIEASDSLSLALTAEGDVWAWGSFRNSQGTMGFSDKVKVQNRPVKIEELSNIAAIAAGRDHVLALTQWGTVHTWGDSENFRLGWKSNRSTLSPRELGLKNIVYVGAGEFHSFAIDTDGKVLAWGLNQYGQCGILGQSDNAAVDGPTYVDALDGKDIVAVTGGEHHSLALSKDGTVYSFGRYDYHQIGFTTKDLPEGTVRDDKGNPRFLPVPSPLSLGGEDDDEKLPKMRFIACGAHHSLIIDVDGRVWTWGFSSSFQTGHAEEDDVETPRKIMNTAIKPIDVKMAGGGGQFSVVAGVRKEE</sequence>
<evidence type="ECO:0000256" key="2">
    <source>
        <dbReference type="ARBA" id="ARBA00022737"/>
    </source>
</evidence>
<dbReference type="OrthoDB" id="61110at2759"/>
<dbReference type="EMBL" id="KZ859081">
    <property type="protein sequence ID" value="RDW23491.1"/>
    <property type="molecule type" value="Genomic_DNA"/>
</dbReference>
<evidence type="ECO:0000313" key="8">
    <source>
        <dbReference type="Proteomes" id="UP000182444"/>
    </source>
</evidence>
<dbReference type="RefSeq" id="XP_500035.1">
    <property type="nucleotide sequence ID" value="XM_500035.1"/>
</dbReference>
<feature type="repeat" description="RCC1" evidence="3">
    <location>
        <begin position="315"/>
        <end position="369"/>
    </location>
</feature>
<organism evidence="6 8">
    <name type="scientific">Yarrowia lipolytica</name>
    <name type="common">Candida lipolytica</name>
    <dbReference type="NCBI Taxonomy" id="4952"/>
    <lineage>
        <taxon>Eukaryota</taxon>
        <taxon>Fungi</taxon>
        <taxon>Dikarya</taxon>
        <taxon>Ascomycota</taxon>
        <taxon>Saccharomycotina</taxon>
        <taxon>Dipodascomycetes</taxon>
        <taxon>Dipodascales</taxon>
        <taxon>Dipodascales incertae sedis</taxon>
        <taxon>Yarrowia</taxon>
    </lineage>
</organism>
<feature type="repeat" description="RCC1" evidence="3">
    <location>
        <begin position="88"/>
        <end position="140"/>
    </location>
</feature>
<dbReference type="GeneID" id="2906187"/>
<dbReference type="PROSITE" id="PS00625">
    <property type="entry name" value="RCC1_1"/>
    <property type="match status" value="1"/>
</dbReference>
<dbReference type="Pfam" id="PF25390">
    <property type="entry name" value="WD40_RLD"/>
    <property type="match status" value="1"/>
</dbReference>
<feature type="repeat" description="RCC1" evidence="3">
    <location>
        <begin position="370"/>
        <end position="441"/>
    </location>
</feature>
<feature type="repeat" description="RCC1" evidence="3">
    <location>
        <begin position="141"/>
        <end position="212"/>
    </location>
</feature>
<reference evidence="7 9" key="2">
    <citation type="submission" date="2018-07" db="EMBL/GenBank/DDBJ databases">
        <title>Draft Genome Assemblies for Five Robust Yarrowia lipolytica Strains Exhibiting High Lipid Production and Pentose Sugar Utilization and Sugar Alcohol Secretion from Undetoxified Lignocellulosic Biomass Hydrolysates.</title>
        <authorList>
            <consortium name="DOE Joint Genome Institute"/>
            <person name="Walker C."/>
            <person name="Ryu S."/>
            <person name="Na H."/>
            <person name="Zane M."/>
            <person name="LaButti K."/>
            <person name="Lipzen A."/>
            <person name="Haridas S."/>
            <person name="Barry K."/>
            <person name="Grigoriev I.V."/>
            <person name="Quarterman J."/>
            <person name="Slininger P."/>
            <person name="Dien B."/>
            <person name="Trinh C.T."/>
        </authorList>
    </citation>
    <scope>NUCLEOTIDE SEQUENCE [LARGE SCALE GENOMIC DNA]</scope>
    <source>
        <strain evidence="7 9">YB392</strain>
    </source>
</reference>
<dbReference type="KEGG" id="yli:2906187"/>